<evidence type="ECO:0000313" key="2">
    <source>
        <dbReference type="EMBL" id="EAN30420.1"/>
    </source>
</evidence>
<dbReference type="EMBL" id="AAGK01000009">
    <property type="protein sequence ID" value="EAN30423.1"/>
    <property type="molecule type" value="Genomic_DNA"/>
</dbReference>
<evidence type="ECO:0000313" key="3">
    <source>
        <dbReference type="EMBL" id="EAN30423.1"/>
    </source>
</evidence>
<dbReference type="GeneID" id="3882239"/>
<dbReference type="VEuPathDB" id="PiroplasmaDB:TpMuguga_05g00034"/>
<keyword evidence="1" id="KW-1133">Transmembrane helix</keyword>
<feature type="transmembrane region" description="Helical" evidence="1">
    <location>
        <begin position="54"/>
        <end position="75"/>
    </location>
</feature>
<evidence type="ECO:0000256" key="1">
    <source>
        <dbReference type="SAM" id="Phobius"/>
    </source>
</evidence>
<comment type="caution">
    <text evidence="3">The sequence shown here is derived from an EMBL/GenBank/DDBJ whole genome shotgun (WGS) entry which is preliminary data.</text>
</comment>
<dbReference type="AlphaFoldDB" id="Q4MY86"/>
<keyword evidence="1" id="KW-0472">Membrane</keyword>
<reference evidence="3 4" key="1">
    <citation type="journal article" date="2005" name="Science">
        <title>Genome sequence of Theileria parva, a bovine pathogen that transforms lymphocytes.</title>
        <authorList>
            <person name="Gardner M.J."/>
            <person name="Bishop R."/>
            <person name="Shah T."/>
            <person name="de Villiers E.P."/>
            <person name="Carlton J.M."/>
            <person name="Hall N."/>
            <person name="Ren Q."/>
            <person name="Paulsen I.T."/>
            <person name="Pain A."/>
            <person name="Berriman M."/>
            <person name="Wilson R.J.M."/>
            <person name="Sato S."/>
            <person name="Ralph S.A."/>
            <person name="Mann D.J."/>
            <person name="Xiong Z."/>
            <person name="Shallom S.J."/>
            <person name="Weidman J."/>
            <person name="Jiang L."/>
            <person name="Lynn J."/>
            <person name="Weaver B."/>
            <person name="Shoaibi A."/>
            <person name="Domingo A.R."/>
            <person name="Wasawo D."/>
            <person name="Crabtree J."/>
            <person name="Wortman J.R."/>
            <person name="Haas B."/>
            <person name="Angiuoli S.V."/>
            <person name="Creasy T.H."/>
            <person name="Lu C."/>
            <person name="Suh B."/>
            <person name="Silva J.C."/>
            <person name="Utterback T.R."/>
            <person name="Feldblyum T.V."/>
            <person name="Pertea M."/>
            <person name="Allen J."/>
            <person name="Nierman W.C."/>
            <person name="Taracha E.L.N."/>
            <person name="Salzberg S.L."/>
            <person name="White O.R."/>
            <person name="Fitzhugh H.A."/>
            <person name="Morzaria S."/>
            <person name="Venter J.C."/>
            <person name="Fraser C.M."/>
            <person name="Nene V."/>
        </authorList>
    </citation>
    <scope>NUCLEOTIDE SEQUENCE [LARGE SCALE GENOMIC DNA]</scope>
    <source>
        <strain evidence="3 4">Muguga</strain>
    </source>
</reference>
<protein>
    <submittedName>
        <fullName evidence="3">Uncharacterized protein</fullName>
    </submittedName>
</protein>
<feature type="transmembrane region" description="Helical" evidence="1">
    <location>
        <begin position="15"/>
        <end position="34"/>
    </location>
</feature>
<organism evidence="3 4">
    <name type="scientific">Theileria parva</name>
    <name type="common">East coast fever infection agent</name>
    <dbReference type="NCBI Taxonomy" id="5875"/>
    <lineage>
        <taxon>Eukaryota</taxon>
        <taxon>Sar</taxon>
        <taxon>Alveolata</taxon>
        <taxon>Apicomplexa</taxon>
        <taxon>Aconoidasida</taxon>
        <taxon>Piroplasmida</taxon>
        <taxon>Theileriidae</taxon>
        <taxon>Theileria</taxon>
    </lineage>
</organism>
<evidence type="ECO:0000313" key="4">
    <source>
        <dbReference type="Proteomes" id="UP000001949"/>
    </source>
</evidence>
<dbReference type="EMBL" id="AAGK01000009">
    <property type="protein sequence ID" value="EAN30420.1"/>
    <property type="molecule type" value="Genomic_DNA"/>
</dbReference>
<dbReference type="KEGG" id="tpv:TP05_0034"/>
<keyword evidence="1" id="KW-0812">Transmembrane</keyword>
<proteinExistence type="predicted"/>
<dbReference type="Proteomes" id="UP000001949">
    <property type="component" value="Unassembled WGS sequence"/>
</dbReference>
<gene>
    <name evidence="2" type="ordered locus">TP05_0034</name>
    <name evidence="3" type="ordered locus">TP05_0037</name>
</gene>
<dbReference type="InParanoid" id="Q4MY86"/>
<reference evidence="3" key="2">
    <citation type="submission" date="2005-06" db="EMBL/GenBank/DDBJ databases">
        <authorList>
            <person name="Gardner M."/>
            <person name="Bishop R."/>
            <person name="Shah T."/>
            <person name="de Villiers E."/>
            <person name="Carlton J.M."/>
            <person name="Hall N."/>
            <person name="Ren Q."/>
            <person name="Paulsen I.T."/>
            <person name="Pain A."/>
            <person name="Berriman M."/>
            <person name="Wilson R.J.M."/>
            <person name="Sato S."/>
            <person name="Ralph S.A."/>
            <person name="Mann D.J."/>
            <person name="Xiong Z."/>
            <person name="Shallom S.J."/>
            <person name="Weidman J."/>
            <person name="Jiang L."/>
            <person name="Lynn J."/>
            <person name="Weaver B."/>
            <person name="Shoaibi A."/>
            <person name="Wasawo D."/>
            <person name="Crabtree J."/>
            <person name="Wortman J.R."/>
            <person name="Haas B."/>
            <person name="Angiuoli S."/>
            <person name="Creasy T.H."/>
            <person name="Lu C."/>
            <person name="Suh B."/>
            <person name="Silva J.C."/>
            <person name="Utterback T."/>
            <person name="Feldblyum T."/>
            <person name="Pertea M."/>
            <person name="Allen J."/>
            <person name="Taracha E.L."/>
            <person name="Salzberg S.L."/>
            <person name="White O."/>
            <person name="Fitzhugh H.A."/>
            <person name="Morzaria S."/>
            <person name="Venter J.C."/>
            <person name="Fraser C.M."/>
            <person name="Nene V."/>
        </authorList>
    </citation>
    <scope>NUCLEOTIDE SEQUENCE</scope>
    <source>
        <strain evidence="3">Muguga</strain>
    </source>
</reference>
<accession>Q4MY86</accession>
<name>Q4MY86_THEPA</name>
<sequence length="78" mass="9368">MGNKLTNFFYIISDYIRYIFSYSRYILFTLNMYYLEKATVSLFGEPTFKRLEKFVSLLLLSVKFIGLFRLLICILKLL</sequence>
<dbReference type="GeneID" id="3882258"/>
<keyword evidence="4" id="KW-1185">Reference proteome</keyword>
<dbReference type="KEGG" id="tpv:TP05_0037"/>